<feature type="region of interest" description="Disordered" evidence="1">
    <location>
        <begin position="1"/>
        <end position="55"/>
    </location>
</feature>
<reference evidence="3 4" key="1">
    <citation type="submission" date="2019-07" db="EMBL/GenBank/DDBJ databases">
        <title>Luteimonas sp. YD-1 nov., isolated from acidic soil.</title>
        <authorList>
            <person name="Zhou J."/>
        </authorList>
    </citation>
    <scope>NUCLEOTIDE SEQUENCE [LARGE SCALE GENOMIC DNA]</scope>
    <source>
        <strain evidence="3 4">YD-1</strain>
    </source>
</reference>
<evidence type="ECO:0000256" key="1">
    <source>
        <dbReference type="SAM" id="MobiDB-lite"/>
    </source>
</evidence>
<evidence type="ECO:0000313" key="4">
    <source>
        <dbReference type="Proteomes" id="UP000315949"/>
    </source>
</evidence>
<gene>
    <name evidence="3" type="ORF">FQY79_13590</name>
</gene>
<name>A0A5C5TV83_9GAMM</name>
<evidence type="ECO:0000313" key="3">
    <source>
        <dbReference type="EMBL" id="TWT17429.1"/>
    </source>
</evidence>
<feature type="compositionally biased region" description="Basic and acidic residues" evidence="1">
    <location>
        <begin position="41"/>
        <end position="55"/>
    </location>
</feature>
<dbReference type="AlphaFoldDB" id="A0A5C5TV83"/>
<proteinExistence type="predicted"/>
<sequence length="92" mass="10537">MEPMSNKLTRYAPEVRERAAGAPGRPGGWRGRSTSGGDYVGGREDRLQGRPPRWHREQALASQIDRVWQENRQAYGARKVWRQLHREGVKVA</sequence>
<evidence type="ECO:0000259" key="2">
    <source>
        <dbReference type="Pfam" id="PF13276"/>
    </source>
</evidence>
<comment type="caution">
    <text evidence="3">The sequence shown here is derived from an EMBL/GenBank/DDBJ whole genome shotgun (WGS) entry which is preliminary data.</text>
</comment>
<dbReference type="OrthoDB" id="7064550at2"/>
<dbReference type="Pfam" id="PF13276">
    <property type="entry name" value="HTH_21"/>
    <property type="match status" value="1"/>
</dbReference>
<dbReference type="EMBL" id="VOHE01000008">
    <property type="protein sequence ID" value="TWT17429.1"/>
    <property type="molecule type" value="Genomic_DNA"/>
</dbReference>
<dbReference type="InterPro" id="IPR025948">
    <property type="entry name" value="HTH-like_dom"/>
</dbReference>
<feature type="non-terminal residue" evidence="3">
    <location>
        <position position="92"/>
    </location>
</feature>
<keyword evidence="4" id="KW-1185">Reference proteome</keyword>
<dbReference type="Proteomes" id="UP000315949">
    <property type="component" value="Unassembled WGS sequence"/>
</dbReference>
<accession>A0A5C5TV83</accession>
<organism evidence="3 4">
    <name type="scientific">Luteimonas wenzhouensis</name>
    <dbReference type="NCBI Taxonomy" id="2599615"/>
    <lineage>
        <taxon>Bacteria</taxon>
        <taxon>Pseudomonadati</taxon>
        <taxon>Pseudomonadota</taxon>
        <taxon>Gammaproteobacteria</taxon>
        <taxon>Lysobacterales</taxon>
        <taxon>Lysobacteraceae</taxon>
        <taxon>Luteimonas</taxon>
    </lineage>
</organism>
<feature type="domain" description="HTH-like" evidence="2">
    <location>
        <begin position="56"/>
        <end position="91"/>
    </location>
</feature>
<protein>
    <submittedName>
        <fullName evidence="3">IS3 family transposase</fullName>
    </submittedName>
</protein>